<evidence type="ECO:0000256" key="2">
    <source>
        <dbReference type="ARBA" id="ARBA00023015"/>
    </source>
</evidence>
<gene>
    <name evidence="8" type="ORF">GCM10022236_12310</name>
</gene>
<dbReference type="Gene3D" id="1.10.10.10">
    <property type="entry name" value="Winged helix-like DNA-binding domain superfamily/Winged helix DNA-binding domain"/>
    <property type="match status" value="1"/>
</dbReference>
<name>A0ABP6ZNV0_9ACTN</name>
<dbReference type="SUPFAM" id="SSF88659">
    <property type="entry name" value="Sigma3 and sigma4 domains of RNA polymerase sigma factors"/>
    <property type="match status" value="1"/>
</dbReference>
<dbReference type="NCBIfam" id="TIGR02937">
    <property type="entry name" value="sigma70-ECF"/>
    <property type="match status" value="1"/>
</dbReference>
<dbReference type="SUPFAM" id="SSF88946">
    <property type="entry name" value="Sigma2 domain of RNA polymerase sigma factors"/>
    <property type="match status" value="1"/>
</dbReference>
<evidence type="ECO:0000259" key="7">
    <source>
        <dbReference type="Pfam" id="PF04545"/>
    </source>
</evidence>
<organism evidence="8 9">
    <name type="scientific">Microlunatus ginsengisoli</name>
    <dbReference type="NCBI Taxonomy" id="363863"/>
    <lineage>
        <taxon>Bacteria</taxon>
        <taxon>Bacillati</taxon>
        <taxon>Actinomycetota</taxon>
        <taxon>Actinomycetes</taxon>
        <taxon>Propionibacteriales</taxon>
        <taxon>Propionibacteriaceae</taxon>
        <taxon>Microlunatus</taxon>
    </lineage>
</organism>
<dbReference type="PANTHER" id="PTHR43133">
    <property type="entry name" value="RNA POLYMERASE ECF-TYPE SIGMA FACTO"/>
    <property type="match status" value="1"/>
</dbReference>
<feature type="domain" description="RNA polymerase sigma-70 region 2" evidence="6">
    <location>
        <begin position="25"/>
        <end position="92"/>
    </location>
</feature>
<dbReference type="EMBL" id="BAABAB010000007">
    <property type="protein sequence ID" value="GAA3612006.1"/>
    <property type="molecule type" value="Genomic_DNA"/>
</dbReference>
<keyword evidence="5" id="KW-0804">Transcription</keyword>
<comment type="caution">
    <text evidence="8">The sequence shown here is derived from an EMBL/GenBank/DDBJ whole genome shotgun (WGS) entry which is preliminary data.</text>
</comment>
<keyword evidence="3" id="KW-0731">Sigma factor</keyword>
<dbReference type="InterPro" id="IPR036388">
    <property type="entry name" value="WH-like_DNA-bd_sf"/>
</dbReference>
<evidence type="ECO:0000313" key="8">
    <source>
        <dbReference type="EMBL" id="GAA3612006.1"/>
    </source>
</evidence>
<dbReference type="RefSeq" id="WP_344802433.1">
    <property type="nucleotide sequence ID" value="NZ_BAABAB010000007.1"/>
</dbReference>
<comment type="similarity">
    <text evidence="1">Belongs to the sigma-70 factor family. ECF subfamily.</text>
</comment>
<proteinExistence type="inferred from homology"/>
<dbReference type="PANTHER" id="PTHR43133:SF8">
    <property type="entry name" value="RNA POLYMERASE SIGMA FACTOR HI_1459-RELATED"/>
    <property type="match status" value="1"/>
</dbReference>
<dbReference type="InterPro" id="IPR013324">
    <property type="entry name" value="RNA_pol_sigma_r3/r4-like"/>
</dbReference>
<sequence length="190" mass="21486">MRDDPEVIDLVRRARDGDTAAWDGIVERYTALLWGICRRYGLSGSDADDVAASVWLRLVERLETLREPAALPGWLVVTTQHECLQVLRGRKRQLLSDDPELNARRPSETVSPEMEAGLVVEERHHALRLAFAELPERCRELLRLLFSDPPPSYAEIAERLGIQIGAIGPNRGRCLNRLRRTSAMARLALE</sequence>
<evidence type="ECO:0000256" key="3">
    <source>
        <dbReference type="ARBA" id="ARBA00023082"/>
    </source>
</evidence>
<dbReference type="Proteomes" id="UP001501490">
    <property type="component" value="Unassembled WGS sequence"/>
</dbReference>
<evidence type="ECO:0000256" key="5">
    <source>
        <dbReference type="ARBA" id="ARBA00023163"/>
    </source>
</evidence>
<keyword evidence="2" id="KW-0805">Transcription regulation</keyword>
<feature type="domain" description="RNA polymerase sigma-70 region 4" evidence="7">
    <location>
        <begin position="130"/>
        <end position="179"/>
    </location>
</feature>
<evidence type="ECO:0000313" key="9">
    <source>
        <dbReference type="Proteomes" id="UP001501490"/>
    </source>
</evidence>
<evidence type="ECO:0000256" key="1">
    <source>
        <dbReference type="ARBA" id="ARBA00010641"/>
    </source>
</evidence>
<dbReference type="InterPro" id="IPR007630">
    <property type="entry name" value="RNA_pol_sigma70_r4"/>
</dbReference>
<accession>A0ABP6ZNV0</accession>
<dbReference type="Gene3D" id="1.10.1740.10">
    <property type="match status" value="1"/>
</dbReference>
<keyword evidence="4" id="KW-0238">DNA-binding</keyword>
<evidence type="ECO:0000259" key="6">
    <source>
        <dbReference type="Pfam" id="PF04542"/>
    </source>
</evidence>
<dbReference type="InterPro" id="IPR039425">
    <property type="entry name" value="RNA_pol_sigma-70-like"/>
</dbReference>
<dbReference type="Pfam" id="PF04542">
    <property type="entry name" value="Sigma70_r2"/>
    <property type="match status" value="1"/>
</dbReference>
<protein>
    <submittedName>
        <fullName evidence="8">Sigma-70 family RNA polymerase sigma factor</fullName>
    </submittedName>
</protein>
<keyword evidence="9" id="KW-1185">Reference proteome</keyword>
<dbReference type="Pfam" id="PF04545">
    <property type="entry name" value="Sigma70_r4"/>
    <property type="match status" value="1"/>
</dbReference>
<evidence type="ECO:0000256" key="4">
    <source>
        <dbReference type="ARBA" id="ARBA00023125"/>
    </source>
</evidence>
<dbReference type="InterPro" id="IPR013325">
    <property type="entry name" value="RNA_pol_sigma_r2"/>
</dbReference>
<dbReference type="InterPro" id="IPR014284">
    <property type="entry name" value="RNA_pol_sigma-70_dom"/>
</dbReference>
<dbReference type="InterPro" id="IPR007627">
    <property type="entry name" value="RNA_pol_sigma70_r2"/>
</dbReference>
<reference evidence="9" key="1">
    <citation type="journal article" date="2019" name="Int. J. Syst. Evol. Microbiol.">
        <title>The Global Catalogue of Microorganisms (GCM) 10K type strain sequencing project: providing services to taxonomists for standard genome sequencing and annotation.</title>
        <authorList>
            <consortium name="The Broad Institute Genomics Platform"/>
            <consortium name="The Broad Institute Genome Sequencing Center for Infectious Disease"/>
            <person name="Wu L."/>
            <person name="Ma J."/>
        </authorList>
    </citation>
    <scope>NUCLEOTIDE SEQUENCE [LARGE SCALE GENOMIC DNA]</scope>
    <source>
        <strain evidence="9">JCM 16929</strain>
    </source>
</reference>